<dbReference type="Gene3D" id="2.60.40.10">
    <property type="entry name" value="Immunoglobulins"/>
    <property type="match status" value="1"/>
</dbReference>
<accession>M1ZQS1</accession>
<proteinExistence type="predicted"/>
<dbReference type="AlphaFoldDB" id="M1ZQS1"/>
<evidence type="ECO:0000313" key="4">
    <source>
        <dbReference type="Proteomes" id="UP000011944"/>
    </source>
</evidence>
<protein>
    <recommendedName>
        <fullName evidence="2">Chitinase A N-terminal domain-containing protein</fullName>
    </recommendedName>
</protein>
<comment type="caution">
    <text evidence="3">The sequence shown here is derived from an EMBL/GenBank/DDBJ whole genome shotgun (WGS) entry which is preliminary data.</text>
</comment>
<dbReference type="EMBL" id="AMXI01000706">
    <property type="protein sequence ID" value="EKN41606.1"/>
    <property type="molecule type" value="Genomic_DNA"/>
</dbReference>
<dbReference type="Proteomes" id="UP000011944">
    <property type="component" value="Unassembled WGS sequence"/>
</dbReference>
<organism evidence="3 4">
    <name type="scientific">Clostridium botulinum CFSAN001627</name>
    <dbReference type="NCBI Taxonomy" id="1232189"/>
    <lineage>
        <taxon>Bacteria</taxon>
        <taxon>Bacillati</taxon>
        <taxon>Bacillota</taxon>
        <taxon>Clostridia</taxon>
        <taxon>Eubacteriales</taxon>
        <taxon>Clostridiaceae</taxon>
        <taxon>Clostridium</taxon>
    </lineage>
</organism>
<feature type="chain" id="PRO_5004020122" description="Chitinase A N-terminal domain-containing protein" evidence="1">
    <location>
        <begin position="35"/>
        <end position="196"/>
    </location>
</feature>
<reference evidence="3 4" key="2">
    <citation type="submission" date="2013-03" db="EMBL/GenBank/DDBJ databases">
        <title>Diversity in Clostridium botulinum.</title>
        <authorList>
            <person name="Timme R.E."/>
            <person name="Allard M."/>
            <person name="Luo Y."/>
            <person name="Strain E."/>
            <person name="Gonzalez-Escalona N."/>
            <person name="Brown E."/>
        </authorList>
    </citation>
    <scope>NUCLEOTIDE SEQUENCE [LARGE SCALE GENOMIC DNA]</scope>
    <source>
        <strain evidence="3 4">CFSAN001627</strain>
    </source>
</reference>
<name>M1ZQS1_CLOBO</name>
<dbReference type="InterPro" id="IPR013540">
    <property type="entry name" value="ChitinaseA_N"/>
</dbReference>
<keyword evidence="1" id="KW-0732">Signal</keyword>
<evidence type="ECO:0000313" key="3">
    <source>
        <dbReference type="EMBL" id="EKN41606.1"/>
    </source>
</evidence>
<dbReference type="GO" id="GO:0006032">
    <property type="term" value="P:chitin catabolic process"/>
    <property type="evidence" value="ECO:0007669"/>
    <property type="project" value="InterPro"/>
</dbReference>
<evidence type="ECO:0000256" key="1">
    <source>
        <dbReference type="SAM" id="SignalP"/>
    </source>
</evidence>
<reference evidence="3 4" key="1">
    <citation type="submission" date="2012-10" db="EMBL/GenBank/DDBJ databases">
        <authorList>
            <person name="Strain E.A."/>
            <person name="Brown E."/>
            <person name="Allard M.W."/>
            <person name="Gonzalez-Escalona N."/>
            <person name="Timme R."/>
        </authorList>
    </citation>
    <scope>NUCLEOTIDE SEQUENCE [LARGE SCALE GENOMIC DNA]</scope>
    <source>
        <strain evidence="3 4">CFSAN001627</strain>
    </source>
</reference>
<dbReference type="InterPro" id="IPR013783">
    <property type="entry name" value="Ig-like_fold"/>
</dbReference>
<sequence length="196" mass="21445">RCTFLSKNFKTLKMANALALSTAILLGVSTPVSALEKNKGEKDFNKTQLKSNSSSYVLNSPKINSKILDTQTSAPSDFQLSKDNWDGSPNYTISMDMWYGTNGDAWKLYENGKLVHEVKLVNNSPNVQHAEVKFTNKSNGTYTYTAELINAAGVTKSKNTIVHEVTKNDAPIDVPLPESASGYPAVGYTVLNEDDT</sequence>
<dbReference type="InterPro" id="IPR014756">
    <property type="entry name" value="Ig_E-set"/>
</dbReference>
<feature type="signal peptide" evidence="1">
    <location>
        <begin position="1"/>
        <end position="34"/>
    </location>
</feature>
<gene>
    <name evidence="3" type="ORF">CFSAN001627_12153</name>
</gene>
<dbReference type="Pfam" id="PF08329">
    <property type="entry name" value="ChitinaseA_N"/>
    <property type="match status" value="1"/>
</dbReference>
<feature type="non-terminal residue" evidence="3">
    <location>
        <position position="196"/>
    </location>
</feature>
<evidence type="ECO:0000259" key="2">
    <source>
        <dbReference type="Pfam" id="PF08329"/>
    </source>
</evidence>
<dbReference type="SUPFAM" id="SSF81296">
    <property type="entry name" value="E set domains"/>
    <property type="match status" value="1"/>
</dbReference>
<feature type="non-terminal residue" evidence="3">
    <location>
        <position position="1"/>
    </location>
</feature>
<feature type="domain" description="Chitinase A N-terminal" evidence="2">
    <location>
        <begin position="88"/>
        <end position="162"/>
    </location>
</feature>
<dbReference type="GO" id="GO:0004568">
    <property type="term" value="F:chitinase activity"/>
    <property type="evidence" value="ECO:0007669"/>
    <property type="project" value="InterPro"/>
</dbReference>